<evidence type="ECO:0000313" key="2">
    <source>
        <dbReference type="EMBL" id="NPC65075.1"/>
    </source>
</evidence>
<name>A0ABX2ABG8_9PROT</name>
<keyword evidence="3" id="KW-1185">Reference proteome</keyword>
<dbReference type="RefSeq" id="WP_172154667.1">
    <property type="nucleotide sequence ID" value="NZ_JABJWC010000002.1"/>
</dbReference>
<evidence type="ECO:0000313" key="3">
    <source>
        <dbReference type="Proteomes" id="UP000623090"/>
    </source>
</evidence>
<sequence length="55" mass="5323">MTAGPDLRGAGMARCMALPHALAAGIAAAAAGALNVKAIGRRIGPRASGDITRGP</sequence>
<keyword evidence="1" id="KW-1133">Transmembrane helix</keyword>
<dbReference type="Proteomes" id="UP000623090">
    <property type="component" value="Unassembled WGS sequence"/>
</dbReference>
<dbReference type="EMBL" id="JABJWC010000002">
    <property type="protein sequence ID" value="NPC65075.1"/>
    <property type="molecule type" value="Genomic_DNA"/>
</dbReference>
<accession>A0ABX2ABG8</accession>
<reference evidence="2 3" key="1">
    <citation type="journal article" date="2020" name="Microorganisms">
        <title>Description of Komagataeibacter melaceti sp. nov. and Komagataeibacter melomenusus sp. nov. Isolated from Apple Cider Vinegar.</title>
        <authorList>
            <person name="Maric L."/>
            <person name="Cleenwerck I."/>
            <person name="Accetto T."/>
            <person name="Vandamme P."/>
            <person name="Trcek J."/>
        </authorList>
    </citation>
    <scope>NUCLEOTIDE SEQUENCE [LARGE SCALE GENOMIC DNA]</scope>
    <source>
        <strain evidence="2 3">AV436</strain>
    </source>
</reference>
<keyword evidence="1" id="KW-0812">Transmembrane</keyword>
<gene>
    <name evidence="2" type="ORF">HNW77_01370</name>
</gene>
<feature type="transmembrane region" description="Helical" evidence="1">
    <location>
        <begin position="17"/>
        <end position="36"/>
    </location>
</feature>
<organism evidence="2 3">
    <name type="scientific">Komagataeibacter melomenusus</name>
    <dbReference type="NCBI Taxonomy" id="2766578"/>
    <lineage>
        <taxon>Bacteria</taxon>
        <taxon>Pseudomonadati</taxon>
        <taxon>Pseudomonadota</taxon>
        <taxon>Alphaproteobacteria</taxon>
        <taxon>Acetobacterales</taxon>
        <taxon>Acetobacteraceae</taxon>
        <taxon>Komagataeibacter</taxon>
    </lineage>
</organism>
<comment type="caution">
    <text evidence="2">The sequence shown here is derived from an EMBL/GenBank/DDBJ whole genome shotgun (WGS) entry which is preliminary data.</text>
</comment>
<proteinExistence type="predicted"/>
<protein>
    <submittedName>
        <fullName evidence="2">Uncharacterized protein</fullName>
    </submittedName>
</protein>
<evidence type="ECO:0000256" key="1">
    <source>
        <dbReference type="SAM" id="Phobius"/>
    </source>
</evidence>
<keyword evidence="1" id="KW-0472">Membrane</keyword>